<sequence length="153" mass="16344">MSYFAPPPNPPPAIPPPPPPPPGGPPPPPRAPFPGQKSPSTPRAQTPGGKRSIFGRAGKSSAKSPGSSMKTENDPLLDGKSKGLARFAPCQDIFFCLRERIPFQKKVSTLKKMLIVVILLLVITLVFTIIILLHVVGALSVFESLMPYKCPAV</sequence>
<proteinExistence type="predicted"/>
<keyword evidence="4" id="KW-1185">Reference proteome</keyword>
<evidence type="ECO:0000313" key="4">
    <source>
        <dbReference type="Proteomes" id="UP000054047"/>
    </source>
</evidence>
<evidence type="ECO:0000256" key="1">
    <source>
        <dbReference type="SAM" id="MobiDB-lite"/>
    </source>
</evidence>
<feature type="transmembrane region" description="Helical" evidence="2">
    <location>
        <begin position="113"/>
        <end position="136"/>
    </location>
</feature>
<evidence type="ECO:0000256" key="2">
    <source>
        <dbReference type="SAM" id="Phobius"/>
    </source>
</evidence>
<feature type="compositionally biased region" description="Basic and acidic residues" evidence="1">
    <location>
        <begin position="71"/>
        <end position="81"/>
    </location>
</feature>
<organism evidence="3 4">
    <name type="scientific">Ancylostoma duodenale</name>
    <dbReference type="NCBI Taxonomy" id="51022"/>
    <lineage>
        <taxon>Eukaryota</taxon>
        <taxon>Metazoa</taxon>
        <taxon>Ecdysozoa</taxon>
        <taxon>Nematoda</taxon>
        <taxon>Chromadorea</taxon>
        <taxon>Rhabditida</taxon>
        <taxon>Rhabditina</taxon>
        <taxon>Rhabditomorpha</taxon>
        <taxon>Strongyloidea</taxon>
        <taxon>Ancylostomatidae</taxon>
        <taxon>Ancylostomatinae</taxon>
        <taxon>Ancylostoma</taxon>
    </lineage>
</organism>
<dbReference type="OrthoDB" id="10563266at2759"/>
<feature type="region of interest" description="Disordered" evidence="1">
    <location>
        <begin position="1"/>
        <end position="81"/>
    </location>
</feature>
<gene>
    <name evidence="3" type="ORF">ANCDUO_14051</name>
</gene>
<reference evidence="3 4" key="1">
    <citation type="submission" date="2013-12" db="EMBL/GenBank/DDBJ databases">
        <title>Draft genome of the parsitic nematode Ancylostoma duodenale.</title>
        <authorList>
            <person name="Mitreva M."/>
        </authorList>
    </citation>
    <scope>NUCLEOTIDE SEQUENCE [LARGE SCALE GENOMIC DNA]</scope>
    <source>
        <strain evidence="3 4">Zhejiang</strain>
    </source>
</reference>
<feature type="compositionally biased region" description="Low complexity" evidence="1">
    <location>
        <begin position="57"/>
        <end position="68"/>
    </location>
</feature>
<evidence type="ECO:0000313" key="3">
    <source>
        <dbReference type="EMBL" id="KIH55786.1"/>
    </source>
</evidence>
<dbReference type="AlphaFoldDB" id="A0A0C2GF74"/>
<accession>A0A0C2GF74</accession>
<keyword evidence="2" id="KW-0812">Transmembrane</keyword>
<protein>
    <submittedName>
        <fullName evidence="3">Uncharacterized protein</fullName>
    </submittedName>
</protein>
<feature type="compositionally biased region" description="Pro residues" evidence="1">
    <location>
        <begin position="1"/>
        <end position="32"/>
    </location>
</feature>
<keyword evidence="2" id="KW-1133">Transmembrane helix</keyword>
<keyword evidence="2" id="KW-0472">Membrane</keyword>
<name>A0A0C2GF74_9BILA</name>
<dbReference type="Proteomes" id="UP000054047">
    <property type="component" value="Unassembled WGS sequence"/>
</dbReference>
<dbReference type="EMBL" id="KN736761">
    <property type="protein sequence ID" value="KIH55786.1"/>
    <property type="molecule type" value="Genomic_DNA"/>
</dbReference>